<accession>A0A1F8DIN7</accession>
<evidence type="ECO:0000256" key="4">
    <source>
        <dbReference type="ARBA" id="ARBA00023136"/>
    </source>
</evidence>
<reference evidence="7 8" key="1">
    <citation type="journal article" date="2016" name="Nat. Commun.">
        <title>Thousands of microbial genomes shed light on interconnected biogeochemical processes in an aquifer system.</title>
        <authorList>
            <person name="Anantharaman K."/>
            <person name="Brown C.T."/>
            <person name="Hug L.A."/>
            <person name="Sharon I."/>
            <person name="Castelle C.J."/>
            <person name="Probst A.J."/>
            <person name="Thomas B.C."/>
            <person name="Singh A."/>
            <person name="Wilkins M.J."/>
            <person name="Karaoz U."/>
            <person name="Brodie E.L."/>
            <person name="Williams K.H."/>
            <person name="Hubbard S.S."/>
            <person name="Banfield J.F."/>
        </authorList>
    </citation>
    <scope>NUCLEOTIDE SEQUENCE [LARGE SCALE GENOMIC DNA]</scope>
</reference>
<protein>
    <recommendedName>
        <fullName evidence="6">O-antigen ligase-related domain-containing protein</fullName>
    </recommendedName>
</protein>
<dbReference type="EMBL" id="MGIL01000020">
    <property type="protein sequence ID" value="OGM87889.1"/>
    <property type="molecule type" value="Genomic_DNA"/>
</dbReference>
<name>A0A1F8DIN7_9BACT</name>
<organism evidence="7 8">
    <name type="scientific">Candidatus Woesebacteria bacterium RIFOXYD1_FULL_43_18</name>
    <dbReference type="NCBI Taxonomy" id="1802551"/>
    <lineage>
        <taxon>Bacteria</taxon>
        <taxon>Candidatus Woeseibacteriota</taxon>
    </lineage>
</organism>
<feature type="transmembrane region" description="Helical" evidence="5">
    <location>
        <begin position="262"/>
        <end position="284"/>
    </location>
</feature>
<keyword evidence="4 5" id="KW-0472">Membrane</keyword>
<evidence type="ECO:0000259" key="6">
    <source>
        <dbReference type="Pfam" id="PF04932"/>
    </source>
</evidence>
<feature type="transmembrane region" description="Helical" evidence="5">
    <location>
        <begin position="78"/>
        <end position="95"/>
    </location>
</feature>
<evidence type="ECO:0000313" key="7">
    <source>
        <dbReference type="EMBL" id="OGM87889.1"/>
    </source>
</evidence>
<evidence type="ECO:0000256" key="3">
    <source>
        <dbReference type="ARBA" id="ARBA00022989"/>
    </source>
</evidence>
<keyword evidence="2 5" id="KW-0812">Transmembrane</keyword>
<feature type="transmembrane region" description="Helical" evidence="5">
    <location>
        <begin position="377"/>
        <end position="397"/>
    </location>
</feature>
<dbReference type="InterPro" id="IPR051533">
    <property type="entry name" value="WaaL-like"/>
</dbReference>
<dbReference type="AlphaFoldDB" id="A0A1F8DIN7"/>
<dbReference type="PANTHER" id="PTHR37422:SF13">
    <property type="entry name" value="LIPOPOLYSACCHARIDE BIOSYNTHESIS PROTEIN PA4999-RELATED"/>
    <property type="match status" value="1"/>
</dbReference>
<sequence>MIPRWARLEKFLNYALIFLLPTQLALHFWPPTAFVFGVRVDYLAPSIYLTDVLFLTVFVFWIKYHNDKLFGFIKKNKVFLFLFLFIVILNTAFSTSFGPSIYKWIKFTELGLFYFYVRARGDIFNSRTLYATIFYSLIFFSVIGISQFVLGKTLGGPLYLLGERSFRISTPGIALTQILDRNFMRAYSTFSHPNSFAGYLGLGLLTLLFTYSKKELARRIWGILIICLAFVLTFSLSAFVGIVFCGILFILLRKKTFNTKSLVLFLTIFTLISLAQPLVSNFVLNTIPDLPQSVSQRFDLSSVAGKMISDKFLLGEGLNTFVINEPRIKHFGNYLWTLQPVHNVSLLLFSETGIIGLSFFYLVLIKLSKKATGLKGAPFYLSLIFILTSGLFDHYWLTLQQNMFFSVFILANSFRAEG</sequence>
<feature type="transmembrane region" description="Helical" evidence="5">
    <location>
        <begin position="220"/>
        <end position="250"/>
    </location>
</feature>
<feature type="transmembrane region" description="Helical" evidence="5">
    <location>
        <begin position="129"/>
        <end position="150"/>
    </location>
</feature>
<feature type="transmembrane region" description="Helical" evidence="5">
    <location>
        <begin position="12"/>
        <end position="30"/>
    </location>
</feature>
<dbReference type="InterPro" id="IPR007016">
    <property type="entry name" value="O-antigen_ligase-rel_domated"/>
</dbReference>
<proteinExistence type="predicted"/>
<evidence type="ECO:0000313" key="8">
    <source>
        <dbReference type="Proteomes" id="UP000177596"/>
    </source>
</evidence>
<comment type="caution">
    <text evidence="7">The sequence shown here is derived from an EMBL/GenBank/DDBJ whole genome shotgun (WGS) entry which is preliminary data.</text>
</comment>
<keyword evidence="3 5" id="KW-1133">Transmembrane helix</keyword>
<dbReference type="GO" id="GO:0016020">
    <property type="term" value="C:membrane"/>
    <property type="evidence" value="ECO:0007669"/>
    <property type="project" value="UniProtKB-SubCell"/>
</dbReference>
<dbReference type="PANTHER" id="PTHR37422">
    <property type="entry name" value="TEICHURONIC ACID BIOSYNTHESIS PROTEIN TUAE"/>
    <property type="match status" value="1"/>
</dbReference>
<feature type="domain" description="O-antigen ligase-related" evidence="6">
    <location>
        <begin position="222"/>
        <end position="360"/>
    </location>
</feature>
<evidence type="ECO:0000256" key="5">
    <source>
        <dbReference type="SAM" id="Phobius"/>
    </source>
</evidence>
<gene>
    <name evidence="7" type="ORF">A2573_01650</name>
</gene>
<feature type="transmembrane region" description="Helical" evidence="5">
    <location>
        <begin position="42"/>
        <end position="62"/>
    </location>
</feature>
<dbReference type="Pfam" id="PF04932">
    <property type="entry name" value="Wzy_C"/>
    <property type="match status" value="1"/>
</dbReference>
<dbReference type="Proteomes" id="UP000177596">
    <property type="component" value="Unassembled WGS sequence"/>
</dbReference>
<evidence type="ECO:0000256" key="1">
    <source>
        <dbReference type="ARBA" id="ARBA00004141"/>
    </source>
</evidence>
<comment type="subcellular location">
    <subcellularLocation>
        <location evidence="1">Membrane</location>
        <topology evidence="1">Multi-pass membrane protein</topology>
    </subcellularLocation>
</comment>
<evidence type="ECO:0000256" key="2">
    <source>
        <dbReference type="ARBA" id="ARBA00022692"/>
    </source>
</evidence>
<feature type="transmembrane region" description="Helical" evidence="5">
    <location>
        <begin position="344"/>
        <end position="365"/>
    </location>
</feature>